<dbReference type="Pfam" id="PF00134">
    <property type="entry name" value="Cyclin_N"/>
    <property type="match status" value="1"/>
</dbReference>
<dbReference type="Pfam" id="PF02984">
    <property type="entry name" value="Cyclin_C"/>
    <property type="match status" value="1"/>
</dbReference>
<dbReference type="EMBL" id="JAWQEG010003002">
    <property type="protein sequence ID" value="KAK3868471.1"/>
    <property type="molecule type" value="Genomic_DNA"/>
</dbReference>
<name>A0AAE1F7H0_PETCI</name>
<dbReference type="PANTHER" id="PTHR10177">
    <property type="entry name" value="CYCLINS"/>
    <property type="match status" value="1"/>
</dbReference>
<dbReference type="InterPro" id="IPR004367">
    <property type="entry name" value="Cyclin_C-dom"/>
</dbReference>
<dbReference type="CDD" id="cd20509">
    <property type="entry name" value="CYCLIN_CCNB1-like_rpt2"/>
    <property type="match status" value="1"/>
</dbReference>
<evidence type="ECO:0000259" key="5">
    <source>
        <dbReference type="SMART" id="SM00385"/>
    </source>
</evidence>
<dbReference type="PROSITE" id="PS00292">
    <property type="entry name" value="CYCLINS"/>
    <property type="match status" value="1"/>
</dbReference>
<proteinExistence type="inferred from homology"/>
<keyword evidence="1" id="KW-0132">Cell division</keyword>
<feature type="domain" description="Cyclin C-terminal" evidence="6">
    <location>
        <begin position="269"/>
        <end position="385"/>
    </location>
</feature>
<dbReference type="GO" id="GO:0044772">
    <property type="term" value="P:mitotic cell cycle phase transition"/>
    <property type="evidence" value="ECO:0007669"/>
    <property type="project" value="InterPro"/>
</dbReference>
<dbReference type="InterPro" id="IPR039361">
    <property type="entry name" value="Cyclin"/>
</dbReference>
<dbReference type="FunFam" id="1.10.472.10:FF:000001">
    <property type="entry name" value="G2/mitotic-specific cyclin"/>
    <property type="match status" value="1"/>
</dbReference>
<evidence type="ECO:0000259" key="6">
    <source>
        <dbReference type="SMART" id="SM01332"/>
    </source>
</evidence>
<accession>A0AAE1F7H0</accession>
<evidence type="ECO:0000256" key="4">
    <source>
        <dbReference type="RuleBase" id="RU000383"/>
    </source>
</evidence>
<dbReference type="InterPro" id="IPR006671">
    <property type="entry name" value="Cyclin_N"/>
</dbReference>
<comment type="similarity">
    <text evidence="4">Belongs to the cyclin family.</text>
</comment>
<dbReference type="SUPFAM" id="SSF47954">
    <property type="entry name" value="Cyclin-like"/>
    <property type="match status" value="2"/>
</dbReference>
<evidence type="ECO:0000313" key="7">
    <source>
        <dbReference type="EMBL" id="KAK3868471.1"/>
    </source>
</evidence>
<dbReference type="GO" id="GO:0016538">
    <property type="term" value="F:cyclin-dependent protein serine/threonine kinase regulator activity"/>
    <property type="evidence" value="ECO:0007669"/>
    <property type="project" value="InterPro"/>
</dbReference>
<dbReference type="InterPro" id="IPR013763">
    <property type="entry name" value="Cyclin-like_dom"/>
</dbReference>
<dbReference type="SMART" id="SM01332">
    <property type="entry name" value="Cyclin_C"/>
    <property type="match status" value="1"/>
</dbReference>
<feature type="domain" description="Cyclin-like" evidence="5">
    <location>
        <begin position="273"/>
        <end position="354"/>
    </location>
</feature>
<keyword evidence="3" id="KW-0131">Cell cycle</keyword>
<comment type="caution">
    <text evidence="7">The sequence shown here is derived from an EMBL/GenBank/DDBJ whole genome shotgun (WGS) entry which is preliminary data.</text>
</comment>
<dbReference type="PIRSF" id="PIRSF001771">
    <property type="entry name" value="Cyclin_A_B_D_E"/>
    <property type="match status" value="1"/>
</dbReference>
<dbReference type="InterPro" id="IPR036915">
    <property type="entry name" value="Cyclin-like_sf"/>
</dbReference>
<evidence type="ECO:0008006" key="9">
    <source>
        <dbReference type="Google" id="ProtNLM"/>
    </source>
</evidence>
<gene>
    <name evidence="7" type="ORF">Pcinc_026143</name>
</gene>
<feature type="domain" description="Cyclin-like" evidence="5">
    <location>
        <begin position="175"/>
        <end position="260"/>
    </location>
</feature>
<dbReference type="CDD" id="cd20507">
    <property type="entry name" value="CYCLIN_CCNB1-like_rpt1"/>
    <property type="match status" value="1"/>
</dbReference>
<evidence type="ECO:0000256" key="1">
    <source>
        <dbReference type="ARBA" id="ARBA00022618"/>
    </source>
</evidence>
<dbReference type="SMART" id="SM00385">
    <property type="entry name" value="CYCLIN"/>
    <property type="match status" value="2"/>
</dbReference>
<dbReference type="InterPro" id="IPR048258">
    <property type="entry name" value="Cyclins_cyclin-box"/>
</dbReference>
<dbReference type="Gene3D" id="1.10.472.10">
    <property type="entry name" value="Cyclin-like"/>
    <property type="match status" value="2"/>
</dbReference>
<organism evidence="7 8">
    <name type="scientific">Petrolisthes cinctipes</name>
    <name type="common">Flat porcelain crab</name>
    <dbReference type="NCBI Taxonomy" id="88211"/>
    <lineage>
        <taxon>Eukaryota</taxon>
        <taxon>Metazoa</taxon>
        <taxon>Ecdysozoa</taxon>
        <taxon>Arthropoda</taxon>
        <taxon>Crustacea</taxon>
        <taxon>Multicrustacea</taxon>
        <taxon>Malacostraca</taxon>
        <taxon>Eumalacostraca</taxon>
        <taxon>Eucarida</taxon>
        <taxon>Decapoda</taxon>
        <taxon>Pleocyemata</taxon>
        <taxon>Anomura</taxon>
        <taxon>Galatheoidea</taxon>
        <taxon>Porcellanidae</taxon>
        <taxon>Petrolisthes</taxon>
    </lineage>
</organism>
<dbReference type="Proteomes" id="UP001286313">
    <property type="component" value="Unassembled WGS sequence"/>
</dbReference>
<evidence type="ECO:0000256" key="2">
    <source>
        <dbReference type="ARBA" id="ARBA00023127"/>
    </source>
</evidence>
<evidence type="ECO:0000256" key="3">
    <source>
        <dbReference type="ARBA" id="ARBA00023306"/>
    </source>
</evidence>
<evidence type="ECO:0000313" key="8">
    <source>
        <dbReference type="Proteomes" id="UP001286313"/>
    </source>
</evidence>
<dbReference type="GO" id="GO:0051301">
    <property type="term" value="P:cell division"/>
    <property type="evidence" value="ECO:0007669"/>
    <property type="project" value="UniProtKB-KW"/>
</dbReference>
<keyword evidence="2 4" id="KW-0195">Cyclin</keyword>
<dbReference type="InterPro" id="IPR046965">
    <property type="entry name" value="Cyclin_A/B-like"/>
</dbReference>
<reference evidence="7" key="1">
    <citation type="submission" date="2023-10" db="EMBL/GenBank/DDBJ databases">
        <title>Genome assemblies of two species of porcelain crab, Petrolisthes cinctipes and Petrolisthes manimaculis (Anomura: Porcellanidae).</title>
        <authorList>
            <person name="Angst P."/>
        </authorList>
    </citation>
    <scope>NUCLEOTIDE SEQUENCE</scope>
    <source>
        <strain evidence="7">PB745_01</strain>
        <tissue evidence="7">Gill</tissue>
    </source>
</reference>
<keyword evidence="8" id="KW-1185">Reference proteome</keyword>
<sequence length="400" mass="45620">MASRVIQHDTMLGPERKGPRKVEAKLFQGPIVHRTALGEVVNRSVIRGSLNNKAYDNIQKQTSKVIKPKVNSTSTATRIVGKENVGKVKKEQKVPEEKMEVEEMAEVEELAVAFSVQQLDVDDVDAGDESNPQLVSEYVNDIYRHLRQLEVENPVSPKYLEGQVITWKMRAILIDWLIQVHTRFTLMPETLYLTVAIIDRFVQVERNIPRNKLQLVGVTAMFIASKYEEMYCPEIADFAFMTDKACSKADIMKMEVVMLKKLKFHISYPLPLHFLRRNSKAGRVDSLQHTLAKYLMELCLPEYSMCHYKPSMIAGAALYLSLTLLDGLPWSPTLCFYSTYTEDQLMPITCKMAAILVKSTTSKQQAVRTKYQAVKFMKISDNPQLKSKKVIRLAEKASSY</sequence>
<dbReference type="AlphaFoldDB" id="A0AAE1F7H0"/>
<protein>
    <recommendedName>
        <fullName evidence="9">Cyclin B</fullName>
    </recommendedName>
</protein>